<feature type="domain" description="Cell wall hydrolase SleB" evidence="2">
    <location>
        <begin position="159"/>
        <end position="268"/>
    </location>
</feature>
<evidence type="ECO:0000313" key="4">
    <source>
        <dbReference type="Proteomes" id="UP001597216"/>
    </source>
</evidence>
<keyword evidence="4" id="KW-1185">Reference proteome</keyword>
<feature type="region of interest" description="Disordered" evidence="1">
    <location>
        <begin position="325"/>
        <end position="379"/>
    </location>
</feature>
<comment type="caution">
    <text evidence="3">The sequence shown here is derived from an EMBL/GenBank/DDBJ whole genome shotgun (WGS) entry which is preliminary data.</text>
</comment>
<keyword evidence="3" id="KW-0378">Hydrolase</keyword>
<organism evidence="3 4">
    <name type="scientific">Phenylobacterium conjunctum</name>
    <dbReference type="NCBI Taxonomy" id="1298959"/>
    <lineage>
        <taxon>Bacteria</taxon>
        <taxon>Pseudomonadati</taxon>
        <taxon>Pseudomonadota</taxon>
        <taxon>Alphaproteobacteria</taxon>
        <taxon>Caulobacterales</taxon>
        <taxon>Caulobacteraceae</taxon>
        <taxon>Phenylobacterium</taxon>
    </lineage>
</organism>
<dbReference type="Pfam" id="PF07486">
    <property type="entry name" value="Hydrolase_2"/>
    <property type="match status" value="1"/>
</dbReference>
<reference evidence="4" key="1">
    <citation type="journal article" date="2019" name="Int. J. Syst. Evol. Microbiol.">
        <title>The Global Catalogue of Microorganisms (GCM) 10K type strain sequencing project: providing services to taxonomists for standard genome sequencing and annotation.</title>
        <authorList>
            <consortium name="The Broad Institute Genomics Platform"/>
            <consortium name="The Broad Institute Genome Sequencing Center for Infectious Disease"/>
            <person name="Wu L."/>
            <person name="Ma J."/>
        </authorList>
    </citation>
    <scope>NUCLEOTIDE SEQUENCE [LARGE SCALE GENOMIC DNA]</scope>
    <source>
        <strain evidence="4">CCUG 55074</strain>
    </source>
</reference>
<evidence type="ECO:0000256" key="1">
    <source>
        <dbReference type="SAM" id="MobiDB-lite"/>
    </source>
</evidence>
<sequence length="379" mass="39268">MPSTPQTRAEWRALTSAALIGSGIGLGLGAAYLAGGMARAATDHARAARIAEAAAGGFSEAVLLREAAAMDPGVLRIARAHDPFTVAGAAERDRQTAILAARLEQRTPQDRPVESGLLLRAAFNSTYMPAAAPFRLAGALETSRELECLTQAVYFEARGEGAAGQAAVAQVVLNRVRSPAFPKTVCGVVFQGAARNQGCQFSFACDGSMRQRKDWIAWNRAERVAARALSGGVASSVGNATHFHTINVQPQWGPHLLKVAQVGLHVFYRFGRGTAPTTLLAETAPERATQPVYGPLPPAAPTAPSDYRLASAVITEAPVNAPVGLGGPLQAGPEPASAPVEAKAQPARPGEAPKAKLTPASAPKIGEAPVRTTVASASE</sequence>
<dbReference type="GO" id="GO:0016787">
    <property type="term" value="F:hydrolase activity"/>
    <property type="evidence" value="ECO:0007669"/>
    <property type="project" value="UniProtKB-KW"/>
</dbReference>
<accession>A0ABW3T6J3</accession>
<evidence type="ECO:0000313" key="3">
    <source>
        <dbReference type="EMBL" id="MFD1192332.1"/>
    </source>
</evidence>
<dbReference type="InterPro" id="IPR011105">
    <property type="entry name" value="Cell_wall_hydrolase_SleB"/>
</dbReference>
<gene>
    <name evidence="3" type="ORF">ACFQ27_17220</name>
</gene>
<protein>
    <submittedName>
        <fullName evidence="3">Cell wall hydrolase</fullName>
    </submittedName>
</protein>
<dbReference type="Gene3D" id="1.10.10.2520">
    <property type="entry name" value="Cell wall hydrolase SleB, domain 1"/>
    <property type="match status" value="1"/>
</dbReference>
<dbReference type="EMBL" id="JBHTLQ010000052">
    <property type="protein sequence ID" value="MFD1192332.1"/>
    <property type="molecule type" value="Genomic_DNA"/>
</dbReference>
<proteinExistence type="predicted"/>
<dbReference type="Proteomes" id="UP001597216">
    <property type="component" value="Unassembled WGS sequence"/>
</dbReference>
<evidence type="ECO:0000259" key="2">
    <source>
        <dbReference type="Pfam" id="PF07486"/>
    </source>
</evidence>
<dbReference type="RefSeq" id="WP_377354460.1">
    <property type="nucleotide sequence ID" value="NZ_JBHTLQ010000052.1"/>
</dbReference>
<name>A0ABW3T6J3_9CAUL</name>
<dbReference type="InterPro" id="IPR042047">
    <property type="entry name" value="SleB_dom1"/>
</dbReference>